<dbReference type="RefSeq" id="WP_130073761.1">
    <property type="nucleotide sequence ID" value="NZ_CP048659.1"/>
</dbReference>
<proteinExistence type="predicted"/>
<reference evidence="3 4" key="1">
    <citation type="submission" date="2020-02" db="EMBL/GenBank/DDBJ databases">
        <title>Tigecycline-resistant Acinetobacter species from pigs and migratory birds.</title>
        <authorList>
            <person name="Chen C."/>
            <person name="Sun J."/>
            <person name="Liao X.-P."/>
            <person name="Liu Y.-H."/>
        </authorList>
    </citation>
    <scope>NUCLEOTIDE SEQUENCE [LARGE SCALE GENOMIC DNA]</scope>
    <source>
        <strain evidence="3 4">YH12207_T</strain>
    </source>
</reference>
<dbReference type="InterPro" id="IPR018711">
    <property type="entry name" value="NAGPA"/>
</dbReference>
<sequence>MKILTQAERGILAIFALFSLSTTHVQATTEYIKIEKNHQIIADVVRISQLEQLQLFLNNAKQQPYNKIKAVAKDLPQCQLLSFAMNAGMYHSDYSAVGLYIEKSKQFSALNTQTQGFGNFLMQPNGVLAWNKKQASIQTTQKYAQSHFQAEYATQSGPMLVIEGQINRQFLPQSDSLKIRNGVGIKNNQLYFVISRERINFYDFAQIFKHDLNIDQALYLDGSVSSAYIPQVGRSDHRFNLGPIVGFVEQQDCQK</sequence>
<accession>A0A4Q4GY63</accession>
<evidence type="ECO:0000256" key="1">
    <source>
        <dbReference type="SAM" id="SignalP"/>
    </source>
</evidence>
<protein>
    <recommendedName>
        <fullName evidence="2">Phosphodiester glycosidase domain-containing protein</fullName>
    </recommendedName>
</protein>
<evidence type="ECO:0000313" key="4">
    <source>
        <dbReference type="Proteomes" id="UP000593966"/>
    </source>
</evidence>
<dbReference type="EMBL" id="CP048659">
    <property type="protein sequence ID" value="QOW45901.1"/>
    <property type="molecule type" value="Genomic_DNA"/>
</dbReference>
<gene>
    <name evidence="3" type="ORF">G0028_08330</name>
</gene>
<feature type="chain" id="PRO_5043193788" description="Phosphodiester glycosidase domain-containing protein" evidence="1">
    <location>
        <begin position="28"/>
        <end position="255"/>
    </location>
</feature>
<dbReference type="Pfam" id="PF09992">
    <property type="entry name" value="NAGPA"/>
    <property type="match status" value="1"/>
</dbReference>
<feature type="domain" description="Phosphodiester glycosidase" evidence="2">
    <location>
        <begin position="83"/>
        <end position="229"/>
    </location>
</feature>
<organism evidence="3 4">
    <name type="scientific">Acinetobacter piscicola</name>
    <dbReference type="NCBI Taxonomy" id="2006115"/>
    <lineage>
        <taxon>Bacteria</taxon>
        <taxon>Pseudomonadati</taxon>
        <taxon>Pseudomonadota</taxon>
        <taxon>Gammaproteobacteria</taxon>
        <taxon>Moraxellales</taxon>
        <taxon>Moraxellaceae</taxon>
        <taxon>Acinetobacter</taxon>
    </lineage>
</organism>
<keyword evidence="4" id="KW-1185">Reference proteome</keyword>
<dbReference type="Proteomes" id="UP000593966">
    <property type="component" value="Chromosome"/>
</dbReference>
<dbReference type="OrthoDB" id="5515706at2"/>
<evidence type="ECO:0000313" key="3">
    <source>
        <dbReference type="EMBL" id="QOW45901.1"/>
    </source>
</evidence>
<dbReference type="AlphaFoldDB" id="A0A4Q4GY63"/>
<evidence type="ECO:0000259" key="2">
    <source>
        <dbReference type="Pfam" id="PF09992"/>
    </source>
</evidence>
<keyword evidence="1" id="KW-0732">Signal</keyword>
<name>A0A4Q4GY63_9GAMM</name>
<feature type="signal peptide" evidence="1">
    <location>
        <begin position="1"/>
        <end position="27"/>
    </location>
</feature>